<accession>R0KVG5</accession>
<dbReference type="InterPro" id="IPR001509">
    <property type="entry name" value="Epimerase_deHydtase"/>
</dbReference>
<dbReference type="eggNOG" id="KOG2774">
    <property type="taxonomic scope" value="Eukaryota"/>
</dbReference>
<sequence>MRILITGAAGFVGQLVAKKLLEDENAAHSLILTDIIEPPIPKNRRPSSHVQAIKADLCTESETVVAKDIEAAFVFHGIMSSGAEADFELGMKANFDATRALLETIRKTCPGARVIYASSQAVYNNSVTLPVTEAQMPTPETSYGAEKMMCEYLVAEYTRRGFIDGISLRFPTVCVRPGKPTAAASSFISGMIREPMNGIKCTIPLEDKQWRHWLCSPRILVQNLVYAATTFDTNRLAKFDRSLNFPGIGVSIQDMMDSLERVGGSDKLALLEMKEQPDLKRILYSWPAELDNTKAFELGFVRDTSFDQIVRDYLSNTMYVTSSHTIHSIGFPVTNTLDAPPELSSQATRMTQNPVSCH</sequence>
<evidence type="ECO:0000256" key="1">
    <source>
        <dbReference type="ARBA" id="ARBA00022857"/>
    </source>
</evidence>
<organism evidence="4 5">
    <name type="scientific">Exserohilum turcicum (strain 28A)</name>
    <name type="common">Northern leaf blight fungus</name>
    <name type="synonym">Setosphaeria turcica</name>
    <dbReference type="NCBI Taxonomy" id="671987"/>
    <lineage>
        <taxon>Eukaryota</taxon>
        <taxon>Fungi</taxon>
        <taxon>Dikarya</taxon>
        <taxon>Ascomycota</taxon>
        <taxon>Pezizomycotina</taxon>
        <taxon>Dothideomycetes</taxon>
        <taxon>Pleosporomycetidae</taxon>
        <taxon>Pleosporales</taxon>
        <taxon>Pleosporineae</taxon>
        <taxon>Pleosporaceae</taxon>
        <taxon>Exserohilum</taxon>
    </lineage>
</organism>
<dbReference type="OrthoDB" id="16464at2759"/>
<reference evidence="4 5" key="2">
    <citation type="journal article" date="2013" name="PLoS Genet.">
        <title>Comparative genome structure, secondary metabolite, and effector coding capacity across Cochliobolus pathogens.</title>
        <authorList>
            <person name="Condon B.J."/>
            <person name="Leng Y."/>
            <person name="Wu D."/>
            <person name="Bushley K.E."/>
            <person name="Ohm R.A."/>
            <person name="Otillar R."/>
            <person name="Martin J."/>
            <person name="Schackwitz W."/>
            <person name="Grimwood J."/>
            <person name="MohdZainudin N."/>
            <person name="Xue C."/>
            <person name="Wang R."/>
            <person name="Manning V.A."/>
            <person name="Dhillon B."/>
            <person name="Tu Z.J."/>
            <person name="Steffenson B.J."/>
            <person name="Salamov A."/>
            <person name="Sun H."/>
            <person name="Lowry S."/>
            <person name="LaButti K."/>
            <person name="Han J."/>
            <person name="Copeland A."/>
            <person name="Lindquist E."/>
            <person name="Barry K."/>
            <person name="Schmutz J."/>
            <person name="Baker S.E."/>
            <person name="Ciuffetti L.M."/>
            <person name="Grigoriev I.V."/>
            <person name="Zhong S."/>
            <person name="Turgeon B.G."/>
        </authorList>
    </citation>
    <scope>NUCLEOTIDE SEQUENCE [LARGE SCALE GENOMIC DNA]</scope>
    <source>
        <strain evidence="5">28A</strain>
    </source>
</reference>
<dbReference type="PANTHER" id="PTHR43103">
    <property type="entry name" value="NUCLEOSIDE-DIPHOSPHATE-SUGAR EPIMERASE"/>
    <property type="match status" value="1"/>
</dbReference>
<proteinExistence type="predicted"/>
<dbReference type="Pfam" id="PF01370">
    <property type="entry name" value="Epimerase"/>
    <property type="match status" value="1"/>
</dbReference>
<name>R0KVG5_EXST2</name>
<dbReference type="EMBL" id="KB908481">
    <property type="protein sequence ID" value="EOA91747.1"/>
    <property type="molecule type" value="Genomic_DNA"/>
</dbReference>
<dbReference type="GeneID" id="19397227"/>
<dbReference type="InterPro" id="IPR036291">
    <property type="entry name" value="NAD(P)-bd_dom_sf"/>
</dbReference>
<evidence type="ECO:0000256" key="2">
    <source>
        <dbReference type="ARBA" id="ARBA00023277"/>
    </source>
</evidence>
<reference evidence="4 5" key="1">
    <citation type="journal article" date="2012" name="PLoS Pathog.">
        <title>Diverse lifestyles and strategies of plant pathogenesis encoded in the genomes of eighteen Dothideomycetes fungi.</title>
        <authorList>
            <person name="Ohm R.A."/>
            <person name="Feau N."/>
            <person name="Henrissat B."/>
            <person name="Schoch C.L."/>
            <person name="Horwitz B.A."/>
            <person name="Barry K.W."/>
            <person name="Condon B.J."/>
            <person name="Copeland A.C."/>
            <person name="Dhillon B."/>
            <person name="Glaser F."/>
            <person name="Hesse C.N."/>
            <person name="Kosti I."/>
            <person name="LaButti K."/>
            <person name="Lindquist E.A."/>
            <person name="Lucas S."/>
            <person name="Salamov A.A."/>
            <person name="Bradshaw R.E."/>
            <person name="Ciuffetti L."/>
            <person name="Hamelin R.C."/>
            <person name="Kema G.H.J."/>
            <person name="Lawrence C."/>
            <person name="Scott J.A."/>
            <person name="Spatafora J.W."/>
            <person name="Turgeon B.G."/>
            <person name="de Wit P.J.G.M."/>
            <person name="Zhong S."/>
            <person name="Goodwin S.B."/>
            <person name="Grigoriev I.V."/>
        </authorList>
    </citation>
    <scope>NUCLEOTIDE SEQUENCE [LARGE SCALE GENOMIC DNA]</scope>
    <source>
        <strain evidence="5">28A</strain>
    </source>
</reference>
<dbReference type="HOGENOM" id="CLU_007383_19_0_1"/>
<dbReference type="STRING" id="671987.R0KVG5"/>
<keyword evidence="2" id="KW-0119">Carbohydrate metabolism</keyword>
<keyword evidence="1" id="KW-0521">NADP</keyword>
<dbReference type="Gene3D" id="3.40.50.720">
    <property type="entry name" value="NAD(P)-binding Rossmann-like Domain"/>
    <property type="match status" value="1"/>
</dbReference>
<protein>
    <recommendedName>
        <fullName evidence="3">NAD-dependent epimerase/dehydratase domain-containing protein</fullName>
    </recommendedName>
</protein>
<gene>
    <name evidence="4" type="ORF">SETTUDRAFT_152792</name>
</gene>
<evidence type="ECO:0000259" key="3">
    <source>
        <dbReference type="Pfam" id="PF01370"/>
    </source>
</evidence>
<dbReference type="PANTHER" id="PTHR43103:SF3">
    <property type="entry name" value="ADP-L-GLYCERO-D-MANNO-HEPTOSE-6-EPIMERASE"/>
    <property type="match status" value="1"/>
</dbReference>
<dbReference type="Proteomes" id="UP000016935">
    <property type="component" value="Unassembled WGS sequence"/>
</dbReference>
<dbReference type="AlphaFoldDB" id="R0KVG5"/>
<dbReference type="Gene3D" id="3.90.25.10">
    <property type="entry name" value="UDP-galactose 4-epimerase, domain 1"/>
    <property type="match status" value="1"/>
</dbReference>
<keyword evidence="5" id="KW-1185">Reference proteome</keyword>
<feature type="domain" description="NAD-dependent epimerase/dehydratase" evidence="3">
    <location>
        <begin position="3"/>
        <end position="214"/>
    </location>
</feature>
<evidence type="ECO:0000313" key="4">
    <source>
        <dbReference type="EMBL" id="EOA91747.1"/>
    </source>
</evidence>
<evidence type="ECO:0000313" key="5">
    <source>
        <dbReference type="Proteomes" id="UP000016935"/>
    </source>
</evidence>
<dbReference type="SUPFAM" id="SSF51735">
    <property type="entry name" value="NAD(P)-binding Rossmann-fold domains"/>
    <property type="match status" value="1"/>
</dbReference>
<dbReference type="RefSeq" id="XP_008020829.1">
    <property type="nucleotide sequence ID" value="XM_008022638.1"/>
</dbReference>